<proteinExistence type="predicted"/>
<feature type="region of interest" description="Disordered" evidence="1">
    <location>
        <begin position="365"/>
        <end position="456"/>
    </location>
</feature>
<dbReference type="OrthoDB" id="2249691at2759"/>
<organism evidence="2 3">
    <name type="scientific">Mucor circinelloides f. circinelloides (strain 1006PhL)</name>
    <name type="common">Mucormycosis agent</name>
    <name type="synonym">Calyptromyces circinelloides</name>
    <dbReference type="NCBI Taxonomy" id="1220926"/>
    <lineage>
        <taxon>Eukaryota</taxon>
        <taxon>Fungi</taxon>
        <taxon>Fungi incertae sedis</taxon>
        <taxon>Mucoromycota</taxon>
        <taxon>Mucoromycotina</taxon>
        <taxon>Mucoromycetes</taxon>
        <taxon>Mucorales</taxon>
        <taxon>Mucorineae</taxon>
        <taxon>Mucoraceae</taxon>
        <taxon>Mucor</taxon>
    </lineage>
</organism>
<dbReference type="VEuPathDB" id="FungiDB:HMPREF1544_01388"/>
<name>S2JT60_MUCC1</name>
<feature type="compositionally biased region" description="Low complexity" evidence="1">
    <location>
        <begin position="405"/>
        <end position="415"/>
    </location>
</feature>
<feature type="compositionally biased region" description="Low complexity" evidence="1">
    <location>
        <begin position="423"/>
        <end position="444"/>
    </location>
</feature>
<reference evidence="3" key="1">
    <citation type="submission" date="2013-05" db="EMBL/GenBank/DDBJ databases">
        <title>The Genome sequence of Mucor circinelloides f. circinelloides 1006PhL.</title>
        <authorList>
            <consortium name="The Broad Institute Genomics Platform"/>
            <person name="Cuomo C."/>
            <person name="Earl A."/>
            <person name="Findley K."/>
            <person name="Lee S.C."/>
            <person name="Walker B."/>
            <person name="Young S."/>
            <person name="Zeng Q."/>
            <person name="Gargeya S."/>
            <person name="Fitzgerald M."/>
            <person name="Haas B."/>
            <person name="Abouelleil A."/>
            <person name="Allen A.W."/>
            <person name="Alvarado L."/>
            <person name="Arachchi H.M."/>
            <person name="Berlin A.M."/>
            <person name="Chapman S.B."/>
            <person name="Gainer-Dewar J."/>
            <person name="Goldberg J."/>
            <person name="Griggs A."/>
            <person name="Gujja S."/>
            <person name="Hansen M."/>
            <person name="Howarth C."/>
            <person name="Imamovic A."/>
            <person name="Ireland A."/>
            <person name="Larimer J."/>
            <person name="McCowan C."/>
            <person name="Murphy C."/>
            <person name="Pearson M."/>
            <person name="Poon T.W."/>
            <person name="Priest M."/>
            <person name="Roberts A."/>
            <person name="Saif S."/>
            <person name="Shea T."/>
            <person name="Sisk P."/>
            <person name="Sykes S."/>
            <person name="Wortman J."/>
            <person name="Nusbaum C."/>
            <person name="Birren B."/>
        </authorList>
    </citation>
    <scope>NUCLEOTIDE SEQUENCE [LARGE SCALE GENOMIC DNA]</scope>
    <source>
        <strain evidence="3">1006PhL</strain>
    </source>
</reference>
<dbReference type="EMBL" id="KE123906">
    <property type="protein sequence ID" value="EPB91677.1"/>
    <property type="molecule type" value="Genomic_DNA"/>
</dbReference>
<evidence type="ECO:0000313" key="3">
    <source>
        <dbReference type="Proteomes" id="UP000014254"/>
    </source>
</evidence>
<evidence type="ECO:0000256" key="1">
    <source>
        <dbReference type="SAM" id="MobiDB-lite"/>
    </source>
</evidence>
<dbReference type="AlphaFoldDB" id="S2JT60"/>
<accession>S2JT60</accession>
<feature type="compositionally biased region" description="Polar residues" evidence="1">
    <location>
        <begin position="371"/>
        <end position="380"/>
    </location>
</feature>
<dbReference type="InParanoid" id="S2JT60"/>
<dbReference type="Proteomes" id="UP000014254">
    <property type="component" value="Unassembled WGS sequence"/>
</dbReference>
<sequence>MESFVSFAIENFDMFLTVSFMLYPFLAVIWESYTVGARIELQRANEHETIEQLATQVGQAAKNIDQLRSQTVAKNLLERHELEAIAKSNAALSREIDYLSDTVEEEQTAIKELAKLMHDKNRLVDALVMVLRDLQQGLRLTNGDQAMLAQQFNNMFAEVNAAQRDIQLISDSLHTAKTNMNSNSATLTQQIKDVYIKVINNQKSNDAFKEWVEGEIRTLIANPEDGKKELKALKKEIASFKKLYDTNTNVRIIHLEDSVNSLTKELECNQSCQCDSAVVPKIIQMGSILDEQQSTLKEQLRDFEEFKDDYYRNENVNHDMVQKLVDTLHKSYVSREEFGIVFRDIHREIAESICTCRSATLHPTKEEAQRQEASQYQFEESYQLEEPHQLDKSHQLDESHQLDKSQQGESQYQSEESQRHSQDSQQLEESQHQQEQGQQGSGSSEESEGESIAVDR</sequence>
<gene>
    <name evidence="2" type="ORF">HMPREF1544_01388</name>
</gene>
<feature type="compositionally biased region" description="Basic and acidic residues" evidence="1">
    <location>
        <begin position="385"/>
        <end position="403"/>
    </location>
</feature>
<dbReference type="OMA" id="CNCNSAN"/>
<keyword evidence="3" id="KW-1185">Reference proteome</keyword>
<evidence type="ECO:0000313" key="2">
    <source>
        <dbReference type="EMBL" id="EPB91677.1"/>
    </source>
</evidence>
<protein>
    <submittedName>
        <fullName evidence="2">Uncharacterized protein</fullName>
    </submittedName>
</protein>